<keyword evidence="5" id="KW-1185">Reference proteome</keyword>
<dbReference type="InterPro" id="IPR001245">
    <property type="entry name" value="Ser-Thr/Tyr_kinase_cat_dom"/>
</dbReference>
<protein>
    <recommendedName>
        <fullName evidence="3">Protein kinase domain-containing protein</fullName>
    </recommendedName>
</protein>
<dbReference type="InterPro" id="IPR045274">
    <property type="entry name" value="WAK-like"/>
</dbReference>
<name>A0A2P6PK34_ROSCH</name>
<dbReference type="PANTHER" id="PTHR27005">
    <property type="entry name" value="WALL-ASSOCIATED RECEPTOR KINASE-LIKE 21"/>
    <property type="match status" value="1"/>
</dbReference>
<keyword evidence="4" id="KW-0808">Transferase</keyword>
<dbReference type="GO" id="GO:0007166">
    <property type="term" value="P:cell surface receptor signaling pathway"/>
    <property type="evidence" value="ECO:0007669"/>
    <property type="project" value="InterPro"/>
</dbReference>
<dbReference type="Gramene" id="PRQ22282">
    <property type="protein sequence ID" value="PRQ22282"/>
    <property type="gene ID" value="RchiOBHm_Chr6g0248591"/>
</dbReference>
<dbReference type="GO" id="GO:0005886">
    <property type="term" value="C:plasma membrane"/>
    <property type="evidence" value="ECO:0007669"/>
    <property type="project" value="TreeGrafter"/>
</dbReference>
<dbReference type="OMA" id="CCEERDE"/>
<dbReference type="AlphaFoldDB" id="A0A2P6PK34"/>
<evidence type="ECO:0000256" key="1">
    <source>
        <dbReference type="ARBA" id="ARBA00022741"/>
    </source>
</evidence>
<feature type="domain" description="Protein kinase" evidence="3">
    <location>
        <begin position="62"/>
        <end position="353"/>
    </location>
</feature>
<evidence type="ECO:0000259" key="3">
    <source>
        <dbReference type="PROSITE" id="PS50011"/>
    </source>
</evidence>
<dbReference type="OrthoDB" id="75710at2759"/>
<reference evidence="4 5" key="1">
    <citation type="journal article" date="2018" name="Nat. Genet.">
        <title>The Rosa genome provides new insights in the design of modern roses.</title>
        <authorList>
            <person name="Bendahmane M."/>
        </authorList>
    </citation>
    <scope>NUCLEOTIDE SEQUENCE [LARGE SCALE GENOMIC DNA]</scope>
    <source>
        <strain evidence="5">cv. Old Blush</strain>
    </source>
</reference>
<dbReference type="GO" id="GO:0005524">
    <property type="term" value="F:ATP binding"/>
    <property type="evidence" value="ECO:0007669"/>
    <property type="project" value="UniProtKB-KW"/>
</dbReference>
<dbReference type="Proteomes" id="UP000238479">
    <property type="component" value="Chromosome 6"/>
</dbReference>
<dbReference type="SUPFAM" id="SSF56112">
    <property type="entry name" value="Protein kinase-like (PK-like)"/>
    <property type="match status" value="1"/>
</dbReference>
<keyword evidence="1" id="KW-0547">Nucleotide-binding</keyword>
<dbReference type="InterPro" id="IPR000719">
    <property type="entry name" value="Prot_kinase_dom"/>
</dbReference>
<dbReference type="Gene3D" id="3.30.200.20">
    <property type="entry name" value="Phosphorylase Kinase, domain 1"/>
    <property type="match status" value="1"/>
</dbReference>
<evidence type="ECO:0000313" key="5">
    <source>
        <dbReference type="Proteomes" id="UP000238479"/>
    </source>
</evidence>
<sequence>MPSKVLYSLLPCLTKKEKDANGSYLLNGSILLEDLIASSDGKLTNPIRHYSADELIKATNNFHSSCLVLENALYNIFTGFLDNRLVIIKKEGRRDDSYCNFDQAKNEVIRDIIISMQMSTHKNVLKLLGCCLEFPIPALVLEHAGKGVLNAVGGLGVNDSLNWKTRLRVAKQLANAITYLHTAFPRPIIHRNLKHSCIFLDDEFVPKISDFSDSITIPPEQSHVEDLVKGTFGYLDPAYRKSGCITEQTDVYSFGVILLVFLTGLNASKQNQAAEKWESLVSYVKLHACDDQFQMIVDPKILEGLGGEDEQAQQKQLHEFLSLALLCTQDKSEARPDMIDVAKELVRIENSTFPPR</sequence>
<keyword evidence="2" id="KW-0067">ATP-binding</keyword>
<accession>A0A2P6PK34</accession>
<dbReference type="EMBL" id="PDCK01000044">
    <property type="protein sequence ID" value="PRQ22282.1"/>
    <property type="molecule type" value="Genomic_DNA"/>
</dbReference>
<dbReference type="GO" id="GO:0004674">
    <property type="term" value="F:protein serine/threonine kinase activity"/>
    <property type="evidence" value="ECO:0007669"/>
    <property type="project" value="TreeGrafter"/>
</dbReference>
<dbReference type="InterPro" id="IPR011009">
    <property type="entry name" value="Kinase-like_dom_sf"/>
</dbReference>
<gene>
    <name evidence="4" type="ORF">RchiOBHm_Chr6g0248591</name>
</gene>
<dbReference type="PROSITE" id="PS50011">
    <property type="entry name" value="PROTEIN_KINASE_DOM"/>
    <property type="match status" value="1"/>
</dbReference>
<dbReference type="Gene3D" id="1.10.510.10">
    <property type="entry name" value="Transferase(Phosphotransferase) domain 1"/>
    <property type="match status" value="1"/>
</dbReference>
<proteinExistence type="predicted"/>
<dbReference type="PANTHER" id="PTHR27005:SF466">
    <property type="entry name" value="NON-FUNCTIONAL PSEUDOKINASE ZED1-LIKE"/>
    <property type="match status" value="1"/>
</dbReference>
<evidence type="ECO:0000256" key="2">
    <source>
        <dbReference type="ARBA" id="ARBA00022840"/>
    </source>
</evidence>
<evidence type="ECO:0000313" key="4">
    <source>
        <dbReference type="EMBL" id="PRQ22282.1"/>
    </source>
</evidence>
<organism evidence="4 5">
    <name type="scientific">Rosa chinensis</name>
    <name type="common">China rose</name>
    <dbReference type="NCBI Taxonomy" id="74649"/>
    <lineage>
        <taxon>Eukaryota</taxon>
        <taxon>Viridiplantae</taxon>
        <taxon>Streptophyta</taxon>
        <taxon>Embryophyta</taxon>
        <taxon>Tracheophyta</taxon>
        <taxon>Spermatophyta</taxon>
        <taxon>Magnoliopsida</taxon>
        <taxon>eudicotyledons</taxon>
        <taxon>Gunneridae</taxon>
        <taxon>Pentapetalae</taxon>
        <taxon>rosids</taxon>
        <taxon>fabids</taxon>
        <taxon>Rosales</taxon>
        <taxon>Rosaceae</taxon>
        <taxon>Rosoideae</taxon>
        <taxon>Rosoideae incertae sedis</taxon>
        <taxon>Rosa</taxon>
    </lineage>
</organism>
<comment type="caution">
    <text evidence="4">The sequence shown here is derived from an EMBL/GenBank/DDBJ whole genome shotgun (WGS) entry which is preliminary data.</text>
</comment>
<dbReference type="Pfam" id="PF07714">
    <property type="entry name" value="PK_Tyr_Ser-Thr"/>
    <property type="match status" value="1"/>
</dbReference>